<dbReference type="Gene3D" id="3.40.395.10">
    <property type="entry name" value="Adenoviral Proteinase, Chain A"/>
    <property type="match status" value="1"/>
</dbReference>
<evidence type="ECO:0000256" key="3">
    <source>
        <dbReference type="ARBA" id="ARBA00022801"/>
    </source>
</evidence>
<feature type="domain" description="Ubiquitin-like protease family profile" evidence="4">
    <location>
        <begin position="40"/>
        <end position="176"/>
    </location>
</feature>
<dbReference type="Pfam" id="PF02902">
    <property type="entry name" value="Peptidase_C48"/>
    <property type="match status" value="1"/>
</dbReference>
<organism evidence="5">
    <name type="scientific">Solanum chilense</name>
    <name type="common">Tomato</name>
    <name type="synonym">Lycopersicon chilense</name>
    <dbReference type="NCBI Taxonomy" id="4083"/>
    <lineage>
        <taxon>Eukaryota</taxon>
        <taxon>Viridiplantae</taxon>
        <taxon>Streptophyta</taxon>
        <taxon>Embryophyta</taxon>
        <taxon>Tracheophyta</taxon>
        <taxon>Spermatophyta</taxon>
        <taxon>Magnoliopsida</taxon>
        <taxon>eudicotyledons</taxon>
        <taxon>Gunneridae</taxon>
        <taxon>Pentapetalae</taxon>
        <taxon>asterids</taxon>
        <taxon>lamiids</taxon>
        <taxon>Solanales</taxon>
        <taxon>Solanaceae</taxon>
        <taxon>Solanoideae</taxon>
        <taxon>Solaneae</taxon>
        <taxon>Solanum</taxon>
        <taxon>Solanum subgen. Lycopersicon</taxon>
    </lineage>
</organism>
<sequence>MHGFTGQDFRTVTRLTVWWEDWMNDEATVLGCKSMTLLLDDFVWDDNMIDYARGIRPTRGVMDWIDAKRMLIVMNTSGTHFMTLEILFHEILINVYDCNLIVTEYDQFFTLIQPVFELLPKLLKQSGIMNHLRKKFLTQPWNFKGRIEPMVQNVSGSTCGSYFIAFIANFISRTELHPPSLLLCYNLIERMQYVWPYGIISQSLNP</sequence>
<gene>
    <name evidence="5" type="ORF">EJD97_023224</name>
</gene>
<evidence type="ECO:0000313" key="5">
    <source>
        <dbReference type="EMBL" id="TMX05396.1"/>
    </source>
</evidence>
<keyword evidence="3" id="KW-0378">Hydrolase</keyword>
<dbReference type="InterPro" id="IPR038765">
    <property type="entry name" value="Papain-like_cys_pep_sf"/>
</dbReference>
<protein>
    <recommendedName>
        <fullName evidence="4">Ubiquitin-like protease family profile domain-containing protein</fullName>
    </recommendedName>
</protein>
<keyword evidence="2" id="KW-0645">Protease</keyword>
<dbReference type="SUPFAM" id="SSF54001">
    <property type="entry name" value="Cysteine proteinases"/>
    <property type="match status" value="1"/>
</dbReference>
<dbReference type="AlphaFoldDB" id="A0A6N2CFM3"/>
<dbReference type="GO" id="GO:0006508">
    <property type="term" value="P:proteolysis"/>
    <property type="evidence" value="ECO:0007669"/>
    <property type="project" value="UniProtKB-KW"/>
</dbReference>
<evidence type="ECO:0000259" key="4">
    <source>
        <dbReference type="Pfam" id="PF02902"/>
    </source>
</evidence>
<dbReference type="GO" id="GO:0008234">
    <property type="term" value="F:cysteine-type peptidase activity"/>
    <property type="evidence" value="ECO:0007669"/>
    <property type="project" value="InterPro"/>
</dbReference>
<dbReference type="EMBL" id="RXGB01000075">
    <property type="protein sequence ID" value="TMX05396.1"/>
    <property type="molecule type" value="Genomic_DNA"/>
</dbReference>
<evidence type="ECO:0000256" key="1">
    <source>
        <dbReference type="ARBA" id="ARBA00005234"/>
    </source>
</evidence>
<dbReference type="InterPro" id="IPR003653">
    <property type="entry name" value="Peptidase_C48_C"/>
</dbReference>
<name>A0A6N2CFM3_SOLCI</name>
<proteinExistence type="inferred from homology"/>
<accession>A0A6N2CFM3</accession>
<evidence type="ECO:0000256" key="2">
    <source>
        <dbReference type="ARBA" id="ARBA00022670"/>
    </source>
</evidence>
<comment type="similarity">
    <text evidence="1">Belongs to the peptidase C48 family.</text>
</comment>
<reference evidence="5" key="1">
    <citation type="submission" date="2019-05" db="EMBL/GenBank/DDBJ databases">
        <title>The de novo reference genome and transcriptome assemblies of the wild tomato species Solanum chilense.</title>
        <authorList>
            <person name="Stam R."/>
            <person name="Nosenko T."/>
            <person name="Hoerger A.C."/>
            <person name="Stephan W."/>
            <person name="Seidel M.A."/>
            <person name="Kuhn J.M.M."/>
            <person name="Haberer G."/>
            <person name="Tellier A."/>
        </authorList>
    </citation>
    <scope>NUCLEOTIDE SEQUENCE</scope>
    <source>
        <tissue evidence="5">Mature leaves</tissue>
    </source>
</reference>
<comment type="caution">
    <text evidence="5">The sequence shown here is derived from an EMBL/GenBank/DDBJ whole genome shotgun (WGS) entry which is preliminary data.</text>
</comment>